<dbReference type="Proteomes" id="UP000225045">
    <property type="component" value="Segment"/>
</dbReference>
<gene>
    <name evidence="1" type="primary">55</name>
    <name evidence="1" type="ORF">WILDE_55</name>
</gene>
<dbReference type="EMBL" id="KU160673">
    <property type="protein sequence ID" value="ALY10839.1"/>
    <property type="molecule type" value="Genomic_DNA"/>
</dbReference>
<sequence length="157" mass="17035">MYNELPTITDSTPAQRLQALKDARDLVAGEAPKSGLVAAFGSDAPKGAGATSAEALIRLAEYITTGHDYADTHPTGDMFSEALALEKFRDKQVRKNHKAFVEDHAGHGGHEHLLGAFPVPAHIAEKLLSGDFDPRDIIKLMREYSETPKDEETPNEG</sequence>
<evidence type="ECO:0000313" key="2">
    <source>
        <dbReference type="Proteomes" id="UP000225045"/>
    </source>
</evidence>
<protein>
    <submittedName>
        <fullName evidence="1">Uncharacterized protein</fullName>
    </submittedName>
</protein>
<evidence type="ECO:0000313" key="1">
    <source>
        <dbReference type="EMBL" id="ALY10839.1"/>
    </source>
</evidence>
<proteinExistence type="predicted"/>
<organism evidence="1 2">
    <name type="scientific">Arthrobacter phage Wilde</name>
    <dbReference type="NCBI Taxonomy" id="1772323"/>
    <lineage>
        <taxon>Viruses</taxon>
        <taxon>Duplodnaviria</taxon>
        <taxon>Heunggongvirae</taxon>
        <taxon>Uroviricota</taxon>
        <taxon>Caudoviricetes</taxon>
        <taxon>Tankvirus</taxon>
        <taxon>Tankvirus tank</taxon>
    </lineage>
</organism>
<accession>A0A0U4IZ44</accession>
<name>A0A0U4IZ44_9CAUD</name>
<reference evidence="1 2" key="1">
    <citation type="submission" date="2015-11" db="EMBL/GenBank/DDBJ databases">
        <authorList>
            <person name="Menninger J.E."/>
            <person name="Lamey M.E."/>
            <person name="Lindemann J.M."/>
            <person name="Martynyuk T."/>
            <person name="Mele F.E."/>
            <person name="Nabua C.T."/>
            <person name="Napoli C.K."/>
            <person name="Santiago L.M."/>
            <person name="Sweetman A.T."/>
            <person name="Weinstein J.L."/>
            <person name="Barrett N.A."/>
            <person name="Buerkert T.R."/>
            <person name="Cautela J.A."/>
            <person name="Egan M.S."/>
            <person name="Erb J.E."/>
            <person name="Garrigan K.E."/>
            <person name="Hagan D.J."/>
            <person name="Hartwell M.C."/>
            <person name="Hyduchak K.M."/>
            <person name="Jacob A.E."/>
            <person name="DeNigris D.M."/>
            <person name="London S.C."/>
            <person name="King-Smith C."/>
            <person name="Lee-Soety J.Y."/>
            <person name="Bradley K.W."/>
            <person name="Asai D.J."/>
            <person name="Bowman C.A."/>
            <person name="Russell D.A."/>
            <person name="Pope W.H."/>
            <person name="Jacobs-Sera D."/>
            <person name="Hendrix R.W."/>
            <person name="Hatfull G.F."/>
        </authorList>
    </citation>
    <scope>NUCLEOTIDE SEQUENCE [LARGE SCALE GENOMIC DNA]</scope>
</reference>